<sequence length="113" mass="13226">MAFTSKICIQDPPPNHWDALACYFNSHDQVESDGMVHRLALLLKNPEVKMYFYYLEFILVPLNDFNTIFQASIMTFKIHFENVNACTFCLKVPYANRDKQLSNDIELLIMLMI</sequence>
<reference evidence="1" key="1">
    <citation type="journal article" date="2012" name="Nature">
        <title>The oyster genome reveals stress adaptation and complexity of shell formation.</title>
        <authorList>
            <person name="Zhang G."/>
            <person name="Fang X."/>
            <person name="Guo X."/>
            <person name="Li L."/>
            <person name="Luo R."/>
            <person name="Xu F."/>
            <person name="Yang P."/>
            <person name="Zhang L."/>
            <person name="Wang X."/>
            <person name="Qi H."/>
            <person name="Xiong Z."/>
            <person name="Que H."/>
            <person name="Xie Y."/>
            <person name="Holland P.W."/>
            <person name="Paps J."/>
            <person name="Zhu Y."/>
            <person name="Wu F."/>
            <person name="Chen Y."/>
            <person name="Wang J."/>
            <person name="Peng C."/>
            <person name="Meng J."/>
            <person name="Yang L."/>
            <person name="Liu J."/>
            <person name="Wen B."/>
            <person name="Zhang N."/>
            <person name="Huang Z."/>
            <person name="Zhu Q."/>
            <person name="Feng Y."/>
            <person name="Mount A."/>
            <person name="Hedgecock D."/>
            <person name="Xu Z."/>
            <person name="Liu Y."/>
            <person name="Domazet-Loso T."/>
            <person name="Du Y."/>
            <person name="Sun X."/>
            <person name="Zhang S."/>
            <person name="Liu B."/>
            <person name="Cheng P."/>
            <person name="Jiang X."/>
            <person name="Li J."/>
            <person name="Fan D."/>
            <person name="Wang W."/>
            <person name="Fu W."/>
            <person name="Wang T."/>
            <person name="Wang B."/>
            <person name="Zhang J."/>
            <person name="Peng Z."/>
            <person name="Li Y."/>
            <person name="Li N."/>
            <person name="Wang J."/>
            <person name="Chen M."/>
            <person name="He Y."/>
            <person name="Tan F."/>
            <person name="Song X."/>
            <person name="Zheng Q."/>
            <person name="Huang R."/>
            <person name="Yang H."/>
            <person name="Du X."/>
            <person name="Chen L."/>
            <person name="Yang M."/>
            <person name="Gaffney P.M."/>
            <person name="Wang S."/>
            <person name="Luo L."/>
            <person name="She Z."/>
            <person name="Ming Y."/>
            <person name="Huang W."/>
            <person name="Zhang S."/>
            <person name="Huang B."/>
            <person name="Zhang Y."/>
            <person name="Qu T."/>
            <person name="Ni P."/>
            <person name="Miao G."/>
            <person name="Wang J."/>
            <person name="Wang Q."/>
            <person name="Steinberg C.E."/>
            <person name="Wang H."/>
            <person name="Li N."/>
            <person name="Qian L."/>
            <person name="Zhang G."/>
            <person name="Li Y."/>
            <person name="Yang H."/>
            <person name="Liu X."/>
            <person name="Wang J."/>
            <person name="Yin Y."/>
            <person name="Wang J."/>
        </authorList>
    </citation>
    <scope>NUCLEOTIDE SEQUENCE [LARGE SCALE GENOMIC DNA]</scope>
    <source>
        <strain evidence="1">05x7-T-G4-1.051#20</strain>
    </source>
</reference>
<gene>
    <name evidence="1" type="ORF">CGI_10023859</name>
</gene>
<dbReference type="EMBL" id="JH818171">
    <property type="protein sequence ID" value="EKC37387.1"/>
    <property type="molecule type" value="Genomic_DNA"/>
</dbReference>
<organism evidence="1">
    <name type="scientific">Magallana gigas</name>
    <name type="common">Pacific oyster</name>
    <name type="synonym">Crassostrea gigas</name>
    <dbReference type="NCBI Taxonomy" id="29159"/>
    <lineage>
        <taxon>Eukaryota</taxon>
        <taxon>Metazoa</taxon>
        <taxon>Spiralia</taxon>
        <taxon>Lophotrochozoa</taxon>
        <taxon>Mollusca</taxon>
        <taxon>Bivalvia</taxon>
        <taxon>Autobranchia</taxon>
        <taxon>Pteriomorphia</taxon>
        <taxon>Ostreida</taxon>
        <taxon>Ostreoidea</taxon>
        <taxon>Ostreidae</taxon>
        <taxon>Magallana</taxon>
    </lineage>
</organism>
<dbReference type="AlphaFoldDB" id="K1QKU2"/>
<accession>K1QKU2</accession>
<dbReference type="InParanoid" id="K1QKU2"/>
<dbReference type="HOGENOM" id="CLU_2135902_0_0_1"/>
<name>K1QKU2_MAGGI</name>
<evidence type="ECO:0000313" key="1">
    <source>
        <dbReference type="EMBL" id="EKC37387.1"/>
    </source>
</evidence>
<protein>
    <submittedName>
        <fullName evidence="1">Uncharacterized protein</fullName>
    </submittedName>
</protein>
<proteinExistence type="predicted"/>